<proteinExistence type="predicted"/>
<dbReference type="RefSeq" id="WP_345518560.1">
    <property type="nucleotide sequence ID" value="NZ_BAABKM010000001.1"/>
</dbReference>
<dbReference type="EMBL" id="BAABKM010000001">
    <property type="protein sequence ID" value="GAA4691817.1"/>
    <property type="molecule type" value="Genomic_DNA"/>
</dbReference>
<protein>
    <submittedName>
        <fullName evidence="1">Uncharacterized protein</fullName>
    </submittedName>
</protein>
<name>A0ABP8WPK0_9ACTN</name>
<organism evidence="1 2">
    <name type="scientific">Nocardioides conyzicola</name>
    <dbReference type="NCBI Taxonomy" id="1651781"/>
    <lineage>
        <taxon>Bacteria</taxon>
        <taxon>Bacillati</taxon>
        <taxon>Actinomycetota</taxon>
        <taxon>Actinomycetes</taxon>
        <taxon>Propionibacteriales</taxon>
        <taxon>Nocardioidaceae</taxon>
        <taxon>Nocardioides</taxon>
    </lineage>
</organism>
<keyword evidence="2" id="KW-1185">Reference proteome</keyword>
<gene>
    <name evidence="1" type="ORF">GCM10023349_03270</name>
</gene>
<sequence length="52" mass="5738">MTDRDYEPEIVDAVQHVANRYGVAGLEDLITLAQEELPIARQALEQLAADAD</sequence>
<evidence type="ECO:0000313" key="2">
    <source>
        <dbReference type="Proteomes" id="UP001499974"/>
    </source>
</evidence>
<dbReference type="Proteomes" id="UP001499974">
    <property type="component" value="Unassembled WGS sequence"/>
</dbReference>
<evidence type="ECO:0000313" key="1">
    <source>
        <dbReference type="EMBL" id="GAA4691817.1"/>
    </source>
</evidence>
<accession>A0ABP8WPK0</accession>
<comment type="caution">
    <text evidence="1">The sequence shown here is derived from an EMBL/GenBank/DDBJ whole genome shotgun (WGS) entry which is preliminary data.</text>
</comment>
<reference evidence="2" key="1">
    <citation type="journal article" date="2019" name="Int. J. Syst. Evol. Microbiol.">
        <title>The Global Catalogue of Microorganisms (GCM) 10K type strain sequencing project: providing services to taxonomists for standard genome sequencing and annotation.</title>
        <authorList>
            <consortium name="The Broad Institute Genomics Platform"/>
            <consortium name="The Broad Institute Genome Sequencing Center for Infectious Disease"/>
            <person name="Wu L."/>
            <person name="Ma J."/>
        </authorList>
    </citation>
    <scope>NUCLEOTIDE SEQUENCE [LARGE SCALE GENOMIC DNA]</scope>
    <source>
        <strain evidence="2">JCM 18531</strain>
    </source>
</reference>